<name>A0AA38R1A0_9PEZI</name>
<dbReference type="Proteomes" id="UP001174691">
    <property type="component" value="Unassembled WGS sequence"/>
</dbReference>
<dbReference type="Gene3D" id="1.25.40.20">
    <property type="entry name" value="Ankyrin repeat-containing domain"/>
    <property type="match status" value="1"/>
</dbReference>
<feature type="compositionally biased region" description="Low complexity" evidence="1">
    <location>
        <begin position="25"/>
        <end position="41"/>
    </location>
</feature>
<dbReference type="SUPFAM" id="SSF48403">
    <property type="entry name" value="Ankyrin repeat"/>
    <property type="match status" value="1"/>
</dbReference>
<dbReference type="EMBL" id="JANBVN010000316">
    <property type="protein sequence ID" value="KAJ9129653.1"/>
    <property type="molecule type" value="Genomic_DNA"/>
</dbReference>
<dbReference type="AlphaFoldDB" id="A0AA38R1A0"/>
<dbReference type="InterPro" id="IPR036770">
    <property type="entry name" value="Ankyrin_rpt-contain_sf"/>
</dbReference>
<keyword evidence="3" id="KW-1185">Reference proteome</keyword>
<accession>A0AA38R1A0</accession>
<protein>
    <submittedName>
        <fullName evidence="2">Uncharacterized protein</fullName>
    </submittedName>
</protein>
<evidence type="ECO:0000256" key="1">
    <source>
        <dbReference type="SAM" id="MobiDB-lite"/>
    </source>
</evidence>
<reference evidence="2" key="1">
    <citation type="submission" date="2022-07" db="EMBL/GenBank/DDBJ databases">
        <title>Fungi with potential for degradation of polypropylene.</title>
        <authorList>
            <person name="Gostincar C."/>
        </authorList>
    </citation>
    <scope>NUCLEOTIDE SEQUENCE</scope>
    <source>
        <strain evidence="2">EXF-13287</strain>
    </source>
</reference>
<comment type="caution">
    <text evidence="2">The sequence shown here is derived from an EMBL/GenBank/DDBJ whole genome shotgun (WGS) entry which is preliminary data.</text>
</comment>
<sequence>MASTLSCASCHDPLVMSVEPDSDSESGQQPGPSSSAQASSETVPDDLHLPCGCHYHWQCLLDQSTQVTSTLSCPNCSATLTPNPQSGIRALYSSEGGQSEPVDLLPILQEEAHLAAHPEERPARALHTMVAEGDVEGIVELLRDAESEVERAVLVSYRDPLAGGRNALHVAVEHGKADAFWLLLWVGSGLPTDNFSAEMRQTMGSIRLERGSGEDLRFMKDVEGRTPGDYAAASGEWDEWINGGVFMLRS</sequence>
<evidence type="ECO:0000313" key="3">
    <source>
        <dbReference type="Proteomes" id="UP001174691"/>
    </source>
</evidence>
<feature type="region of interest" description="Disordered" evidence="1">
    <location>
        <begin position="17"/>
        <end position="43"/>
    </location>
</feature>
<gene>
    <name evidence="2" type="ORF">NKR19_g10255</name>
</gene>
<organism evidence="2 3">
    <name type="scientific">Coniochaeta hoffmannii</name>
    <dbReference type="NCBI Taxonomy" id="91930"/>
    <lineage>
        <taxon>Eukaryota</taxon>
        <taxon>Fungi</taxon>
        <taxon>Dikarya</taxon>
        <taxon>Ascomycota</taxon>
        <taxon>Pezizomycotina</taxon>
        <taxon>Sordariomycetes</taxon>
        <taxon>Sordariomycetidae</taxon>
        <taxon>Coniochaetales</taxon>
        <taxon>Coniochaetaceae</taxon>
        <taxon>Coniochaeta</taxon>
    </lineage>
</organism>
<evidence type="ECO:0000313" key="2">
    <source>
        <dbReference type="EMBL" id="KAJ9129653.1"/>
    </source>
</evidence>
<proteinExistence type="predicted"/>